<accession>A0A5D0TYT0</accession>
<proteinExistence type="predicted"/>
<keyword evidence="2" id="KW-0472">Membrane</keyword>
<evidence type="ECO:0000313" key="3">
    <source>
        <dbReference type="EMBL" id="TYC10472.1"/>
    </source>
</evidence>
<gene>
    <name evidence="3" type="ORF">FXF65_31790</name>
</gene>
<keyword evidence="4" id="KW-1185">Reference proteome</keyword>
<protein>
    <submittedName>
        <fullName evidence="3">Uncharacterized protein</fullName>
    </submittedName>
</protein>
<evidence type="ECO:0000256" key="2">
    <source>
        <dbReference type="SAM" id="Phobius"/>
    </source>
</evidence>
<name>A0A5D0TYT0_9ACTN</name>
<dbReference type="RefSeq" id="WP_148353724.1">
    <property type="nucleotide sequence ID" value="NZ_VSFF01000012.1"/>
</dbReference>
<evidence type="ECO:0000256" key="1">
    <source>
        <dbReference type="SAM" id="MobiDB-lite"/>
    </source>
</evidence>
<dbReference type="Proteomes" id="UP000322634">
    <property type="component" value="Unassembled WGS sequence"/>
</dbReference>
<keyword evidence="2" id="KW-1133">Transmembrane helix</keyword>
<dbReference type="AlphaFoldDB" id="A0A5D0TYT0"/>
<dbReference type="OrthoDB" id="3464836at2"/>
<dbReference type="EMBL" id="VSFF01000012">
    <property type="protein sequence ID" value="TYC10472.1"/>
    <property type="molecule type" value="Genomic_DNA"/>
</dbReference>
<organism evidence="3 4">
    <name type="scientific">Actinomadura syzygii</name>
    <dbReference type="NCBI Taxonomy" id="1427538"/>
    <lineage>
        <taxon>Bacteria</taxon>
        <taxon>Bacillati</taxon>
        <taxon>Actinomycetota</taxon>
        <taxon>Actinomycetes</taxon>
        <taxon>Streptosporangiales</taxon>
        <taxon>Thermomonosporaceae</taxon>
        <taxon>Actinomadura</taxon>
    </lineage>
</organism>
<feature type="compositionally biased region" description="Basic and acidic residues" evidence="1">
    <location>
        <begin position="1"/>
        <end position="10"/>
    </location>
</feature>
<feature type="region of interest" description="Disordered" evidence="1">
    <location>
        <begin position="1"/>
        <end position="79"/>
    </location>
</feature>
<comment type="caution">
    <text evidence="3">The sequence shown here is derived from an EMBL/GenBank/DDBJ whole genome shotgun (WGS) entry which is preliminary data.</text>
</comment>
<feature type="transmembrane region" description="Helical" evidence="2">
    <location>
        <begin position="115"/>
        <end position="136"/>
    </location>
</feature>
<keyword evidence="2" id="KW-0812">Transmembrane</keyword>
<feature type="compositionally biased region" description="Gly residues" evidence="1">
    <location>
        <begin position="16"/>
        <end position="25"/>
    </location>
</feature>
<reference evidence="3 4" key="1">
    <citation type="submission" date="2019-08" db="EMBL/GenBank/DDBJ databases">
        <title>Actinomadura sp. nov. CYP1-5 isolated from mountain soil.</title>
        <authorList>
            <person name="Songsumanus A."/>
            <person name="Kuncharoen N."/>
            <person name="Kudo T."/>
            <person name="Yuki M."/>
            <person name="Igarashi Y."/>
            <person name="Tanasupawat S."/>
        </authorList>
    </citation>
    <scope>NUCLEOTIDE SEQUENCE [LARGE SCALE GENOMIC DNA]</scope>
    <source>
        <strain evidence="3 4">GKU157</strain>
    </source>
</reference>
<evidence type="ECO:0000313" key="4">
    <source>
        <dbReference type="Proteomes" id="UP000322634"/>
    </source>
</evidence>
<sequence length="307" mass="30757">MSGDDPRRAEDEEAGGPDGEQGPWGGSRPWWTVEPGTGPQILPGGSGQFQVVPDGTGPQIVINGGTGGHPIVGNATGGHPVVADGSGAFPALPNGTGPLPPMPGPAAGLRRGPRLLLALGGLLVAGVVVVAGVLAVRSDGGGGQNARVAGLPASKRVIEAGGTAGGLHRDGLVGPPASAAYPFVAGAVEAGGVPAAKRGQAVYSEEPVRPVNVLFVGGTGRVGNPADFLQKAQPTTFIAGQDAEPGPMGGRAVCGTFAVLAQTHTYCAWATVDSYGIVASNVPSANPEFTLMADVMRRIRKDVERRR</sequence>